<keyword evidence="2" id="KW-0812">Transmembrane</keyword>
<keyword evidence="2" id="KW-1133">Transmembrane helix</keyword>
<evidence type="ECO:0000313" key="3">
    <source>
        <dbReference type="EMBL" id="KAK0405142.1"/>
    </source>
</evidence>
<feature type="transmembrane region" description="Helical" evidence="2">
    <location>
        <begin position="58"/>
        <end position="78"/>
    </location>
</feature>
<evidence type="ECO:0000313" key="4">
    <source>
        <dbReference type="Proteomes" id="UP001175271"/>
    </source>
</evidence>
<feature type="region of interest" description="Disordered" evidence="1">
    <location>
        <begin position="314"/>
        <end position="346"/>
    </location>
</feature>
<dbReference type="AlphaFoldDB" id="A0AA39HFY7"/>
<feature type="compositionally biased region" description="Basic and acidic residues" evidence="1">
    <location>
        <begin position="180"/>
        <end position="195"/>
    </location>
</feature>
<feature type="compositionally biased region" description="Low complexity" evidence="1">
    <location>
        <begin position="261"/>
        <end position="276"/>
    </location>
</feature>
<comment type="caution">
    <text evidence="3">The sequence shown here is derived from an EMBL/GenBank/DDBJ whole genome shotgun (WGS) entry which is preliminary data.</text>
</comment>
<keyword evidence="4" id="KW-1185">Reference proteome</keyword>
<dbReference type="EMBL" id="JAUCMV010000004">
    <property type="protein sequence ID" value="KAK0405142.1"/>
    <property type="molecule type" value="Genomic_DNA"/>
</dbReference>
<keyword evidence="2" id="KW-0472">Membrane</keyword>
<feature type="compositionally biased region" description="Polar residues" evidence="1">
    <location>
        <begin position="196"/>
        <end position="215"/>
    </location>
</feature>
<evidence type="ECO:0000256" key="1">
    <source>
        <dbReference type="SAM" id="MobiDB-lite"/>
    </source>
</evidence>
<feature type="region of interest" description="Disordered" evidence="1">
    <location>
        <begin position="167"/>
        <end position="299"/>
    </location>
</feature>
<reference evidence="3" key="1">
    <citation type="submission" date="2023-06" db="EMBL/GenBank/DDBJ databases">
        <title>Genomic analysis of the entomopathogenic nematode Steinernema hermaphroditum.</title>
        <authorList>
            <person name="Schwarz E.M."/>
            <person name="Heppert J.K."/>
            <person name="Baniya A."/>
            <person name="Schwartz H.T."/>
            <person name="Tan C.-H."/>
            <person name="Antoshechkin I."/>
            <person name="Sternberg P.W."/>
            <person name="Goodrich-Blair H."/>
            <person name="Dillman A.R."/>
        </authorList>
    </citation>
    <scope>NUCLEOTIDE SEQUENCE</scope>
    <source>
        <strain evidence="3">PS9179</strain>
        <tissue evidence="3">Whole animal</tissue>
    </source>
</reference>
<sequence>MAETAVVPAPTKAPVAPKTRAPYSGAARFRVTMVFFLAIVLTHFIAQQLGKSPSRGVRLFGSAVIAFAVFFAFVWMRVHSFALSRRRRAFFDEVNILETYQPRARTMGHLFQPDPPTPGPKVTIADPNNSEIHTDAEKAAFNANRDAHYANMFEQAMRLNREMDAAMKADSKQLESSQSDSKKSEPSQSDRKKSEPSQTETKQSAPSKSEGSQEPTVPKGVTPQPQSEDSTAREGPRNPSSEAIQKTQPENSEVEKKSRKVVVQSKKGGQQTQPGGKNEDNKTDLSTIGLDKAPAVDDNTLRNISEIKSLNLLPTLEVPKQKSTKSPRKKRSKANVKSPKSSGRQK</sequence>
<accession>A0AA39HFY7</accession>
<organism evidence="3 4">
    <name type="scientific">Steinernema hermaphroditum</name>
    <dbReference type="NCBI Taxonomy" id="289476"/>
    <lineage>
        <taxon>Eukaryota</taxon>
        <taxon>Metazoa</taxon>
        <taxon>Ecdysozoa</taxon>
        <taxon>Nematoda</taxon>
        <taxon>Chromadorea</taxon>
        <taxon>Rhabditida</taxon>
        <taxon>Tylenchina</taxon>
        <taxon>Panagrolaimomorpha</taxon>
        <taxon>Strongyloidoidea</taxon>
        <taxon>Steinernematidae</taxon>
        <taxon>Steinernema</taxon>
    </lineage>
</organism>
<feature type="compositionally biased region" description="Polar residues" evidence="1">
    <location>
        <begin position="238"/>
        <end position="251"/>
    </location>
</feature>
<evidence type="ECO:0000256" key="2">
    <source>
        <dbReference type="SAM" id="Phobius"/>
    </source>
</evidence>
<protein>
    <submittedName>
        <fullName evidence="3">Uncharacterized protein</fullName>
    </submittedName>
</protein>
<dbReference type="Proteomes" id="UP001175271">
    <property type="component" value="Unassembled WGS sequence"/>
</dbReference>
<gene>
    <name evidence="3" type="ORF">QR680_017821</name>
</gene>
<proteinExistence type="predicted"/>
<name>A0AA39HFY7_9BILA</name>
<feature type="compositionally biased region" description="Basic residues" evidence="1">
    <location>
        <begin position="322"/>
        <end position="334"/>
    </location>
</feature>
<feature type="transmembrane region" description="Helical" evidence="2">
    <location>
        <begin position="27"/>
        <end position="46"/>
    </location>
</feature>